<feature type="active site" evidence="9">
    <location>
        <position position="101"/>
    </location>
</feature>
<feature type="transmembrane region" description="Helical" evidence="9">
    <location>
        <begin position="72"/>
        <end position="91"/>
    </location>
</feature>
<evidence type="ECO:0000256" key="10">
    <source>
        <dbReference type="RuleBase" id="RU004181"/>
    </source>
</evidence>
<dbReference type="EC" id="3.4.23.36" evidence="9"/>
<dbReference type="InterPro" id="IPR001872">
    <property type="entry name" value="Peptidase_A8"/>
</dbReference>
<dbReference type="HAMAP" id="MF_00161">
    <property type="entry name" value="LspA"/>
    <property type="match status" value="1"/>
</dbReference>
<reference evidence="11 12" key="1">
    <citation type="journal article" date="2016" name="Nat. Commun.">
        <title>Thousands of microbial genomes shed light on interconnected biogeochemical processes in an aquifer system.</title>
        <authorList>
            <person name="Anantharaman K."/>
            <person name="Brown C.T."/>
            <person name="Hug L.A."/>
            <person name="Sharon I."/>
            <person name="Castelle C.J."/>
            <person name="Probst A.J."/>
            <person name="Thomas B.C."/>
            <person name="Singh A."/>
            <person name="Wilkins M.J."/>
            <person name="Karaoz U."/>
            <person name="Brodie E.L."/>
            <person name="Williams K.H."/>
            <person name="Hubbard S.S."/>
            <person name="Banfield J.F."/>
        </authorList>
    </citation>
    <scope>NUCLEOTIDE SEQUENCE [LARGE SCALE GENOMIC DNA]</scope>
</reference>
<accession>A0A1G1VSD0</accession>
<feature type="transmembrane region" description="Helical" evidence="9">
    <location>
        <begin position="43"/>
        <end position="65"/>
    </location>
</feature>
<evidence type="ECO:0000256" key="6">
    <source>
        <dbReference type="ARBA" id="ARBA00022801"/>
    </source>
</evidence>
<gene>
    <name evidence="9" type="primary">lspA</name>
    <name evidence="11" type="ORF">A2786_02170</name>
</gene>
<comment type="caution">
    <text evidence="11">The sequence shown here is derived from an EMBL/GenBank/DDBJ whole genome shotgun (WGS) entry which is preliminary data.</text>
</comment>
<evidence type="ECO:0000256" key="5">
    <source>
        <dbReference type="ARBA" id="ARBA00022750"/>
    </source>
</evidence>
<evidence type="ECO:0000313" key="11">
    <source>
        <dbReference type="EMBL" id="OGY18302.1"/>
    </source>
</evidence>
<organism evidence="11 12">
    <name type="scientific">Candidatus Chisholmbacteria bacterium RIFCSPHIGHO2_01_FULL_52_32</name>
    <dbReference type="NCBI Taxonomy" id="1797591"/>
    <lineage>
        <taxon>Bacteria</taxon>
        <taxon>Candidatus Chisholmiibacteriota</taxon>
    </lineage>
</organism>
<dbReference type="PANTHER" id="PTHR33695:SF1">
    <property type="entry name" value="LIPOPROTEIN SIGNAL PEPTIDASE"/>
    <property type="match status" value="1"/>
</dbReference>
<dbReference type="Proteomes" id="UP000179233">
    <property type="component" value="Unassembled WGS sequence"/>
</dbReference>
<keyword evidence="5 9" id="KW-0064">Aspartyl protease</keyword>
<protein>
    <recommendedName>
        <fullName evidence="9">Lipoprotein signal peptidase</fullName>
        <ecNumber evidence="9">3.4.23.36</ecNumber>
    </recommendedName>
    <alternativeName>
        <fullName evidence="9">Prolipoprotein signal peptidase</fullName>
    </alternativeName>
    <alternativeName>
        <fullName evidence="9">Signal peptidase II</fullName>
        <shortName evidence="9">SPase II</shortName>
    </alternativeName>
</protein>
<feature type="active site" evidence="9">
    <location>
        <position position="115"/>
    </location>
</feature>
<dbReference type="GO" id="GO:0006508">
    <property type="term" value="P:proteolysis"/>
    <property type="evidence" value="ECO:0007669"/>
    <property type="project" value="UniProtKB-KW"/>
</dbReference>
<proteinExistence type="inferred from homology"/>
<dbReference type="PRINTS" id="PR00781">
    <property type="entry name" value="LIPOSIGPTASE"/>
</dbReference>
<evidence type="ECO:0000256" key="1">
    <source>
        <dbReference type="ARBA" id="ARBA00006139"/>
    </source>
</evidence>
<evidence type="ECO:0000256" key="3">
    <source>
        <dbReference type="ARBA" id="ARBA00022670"/>
    </source>
</evidence>
<sequence>MRLRGIGLSLAFLSLVVVADQLSKWLAVWMDFGFTENRGIAFGLFPSFDWVFLLAAVVLGLGWFLRVKKFSSPLTSVGLGLFIGGGSSNLVDRVVRGSVFDFLWIGIGPRFNLADFAITFGLALLSWSILVGKDRVKAQ</sequence>
<dbReference type="AlphaFoldDB" id="A0A1G1VSD0"/>
<dbReference type="UniPathway" id="UPA00665"/>
<dbReference type="PANTHER" id="PTHR33695">
    <property type="entry name" value="LIPOPROTEIN SIGNAL PEPTIDASE"/>
    <property type="match status" value="1"/>
</dbReference>
<evidence type="ECO:0000256" key="2">
    <source>
        <dbReference type="ARBA" id="ARBA00022475"/>
    </source>
</evidence>
<comment type="subcellular location">
    <subcellularLocation>
        <location evidence="9">Cell membrane</location>
        <topology evidence="9">Multi-pass membrane protein</topology>
    </subcellularLocation>
</comment>
<dbReference type="GO" id="GO:0005886">
    <property type="term" value="C:plasma membrane"/>
    <property type="evidence" value="ECO:0007669"/>
    <property type="project" value="UniProtKB-SubCell"/>
</dbReference>
<comment type="function">
    <text evidence="9">This protein specifically catalyzes the removal of signal peptides from prolipoproteins.</text>
</comment>
<evidence type="ECO:0000256" key="9">
    <source>
        <dbReference type="HAMAP-Rule" id="MF_00161"/>
    </source>
</evidence>
<evidence type="ECO:0000256" key="4">
    <source>
        <dbReference type="ARBA" id="ARBA00022692"/>
    </source>
</evidence>
<comment type="similarity">
    <text evidence="1 9 10">Belongs to the peptidase A8 family.</text>
</comment>
<keyword evidence="3 9" id="KW-0645">Protease</keyword>
<comment type="catalytic activity">
    <reaction evidence="9">
        <text>Release of signal peptides from bacterial membrane prolipoproteins. Hydrolyzes -Xaa-Yaa-Zaa-|-(S,diacylglyceryl)Cys-, in which Xaa is hydrophobic (preferably Leu), and Yaa (Ala or Ser) and Zaa (Gly or Ala) have small, neutral side chains.</text>
        <dbReference type="EC" id="3.4.23.36"/>
    </reaction>
</comment>
<evidence type="ECO:0000256" key="7">
    <source>
        <dbReference type="ARBA" id="ARBA00022989"/>
    </source>
</evidence>
<comment type="caution">
    <text evidence="9">Lacks conserved residue(s) required for the propagation of feature annotation.</text>
</comment>
<dbReference type="EMBL" id="MHCJ01000003">
    <property type="protein sequence ID" value="OGY18302.1"/>
    <property type="molecule type" value="Genomic_DNA"/>
</dbReference>
<keyword evidence="4 9" id="KW-0812">Transmembrane</keyword>
<comment type="pathway">
    <text evidence="9">Protein modification; lipoprotein biosynthesis (signal peptide cleavage).</text>
</comment>
<keyword evidence="8 9" id="KW-0472">Membrane</keyword>
<keyword evidence="2 9" id="KW-1003">Cell membrane</keyword>
<dbReference type="GO" id="GO:0004190">
    <property type="term" value="F:aspartic-type endopeptidase activity"/>
    <property type="evidence" value="ECO:0007669"/>
    <property type="project" value="UniProtKB-UniRule"/>
</dbReference>
<name>A0A1G1VSD0_9BACT</name>
<evidence type="ECO:0000256" key="8">
    <source>
        <dbReference type="ARBA" id="ARBA00023136"/>
    </source>
</evidence>
<keyword evidence="6 9" id="KW-0378">Hydrolase</keyword>
<keyword evidence="7 9" id="KW-1133">Transmembrane helix</keyword>
<evidence type="ECO:0000313" key="12">
    <source>
        <dbReference type="Proteomes" id="UP000179233"/>
    </source>
</evidence>
<feature type="transmembrane region" description="Helical" evidence="9">
    <location>
        <begin position="111"/>
        <end position="131"/>
    </location>
</feature>
<dbReference type="Pfam" id="PF01252">
    <property type="entry name" value="Peptidase_A8"/>
    <property type="match status" value="1"/>
</dbReference>